<organism evidence="3 4">
    <name type="scientific">Galemys pyrenaicus</name>
    <name type="common">Iberian desman</name>
    <name type="synonym">Pyrenean desman</name>
    <dbReference type="NCBI Taxonomy" id="202257"/>
    <lineage>
        <taxon>Eukaryota</taxon>
        <taxon>Metazoa</taxon>
        <taxon>Chordata</taxon>
        <taxon>Craniata</taxon>
        <taxon>Vertebrata</taxon>
        <taxon>Euteleostomi</taxon>
        <taxon>Mammalia</taxon>
        <taxon>Eutheria</taxon>
        <taxon>Laurasiatheria</taxon>
        <taxon>Eulipotyphla</taxon>
        <taxon>Talpidae</taxon>
        <taxon>Galemys</taxon>
    </lineage>
</organism>
<evidence type="ECO:0000256" key="2">
    <source>
        <dbReference type="ARBA" id="ARBA00023186"/>
    </source>
</evidence>
<comment type="caution">
    <text evidence="3">The sequence shown here is derived from an EMBL/GenBank/DDBJ whole genome shotgun (WGS) entry which is preliminary data.</text>
</comment>
<dbReference type="OrthoDB" id="7977805at2759"/>
<evidence type="ECO:0000313" key="4">
    <source>
        <dbReference type="Proteomes" id="UP000700334"/>
    </source>
</evidence>
<keyword evidence="4" id="KW-1185">Reference proteome</keyword>
<reference evidence="3" key="1">
    <citation type="journal article" date="2021" name="Evol. Appl.">
        <title>The genome of the Pyrenean desman and the effects of bottlenecks and inbreeding on the genomic landscape of an endangered species.</title>
        <authorList>
            <person name="Escoda L."/>
            <person name="Castresana J."/>
        </authorList>
    </citation>
    <scope>NUCLEOTIDE SEQUENCE</scope>
    <source>
        <strain evidence="3">IBE-C5619</strain>
    </source>
</reference>
<gene>
    <name evidence="3" type="ORF">J0S82_018070</name>
</gene>
<keyword evidence="3" id="KW-0346">Stress response</keyword>
<proteinExistence type="inferred from homology"/>
<keyword evidence="2" id="KW-0143">Chaperone</keyword>
<accession>A0A8J6DD41</accession>
<dbReference type="GO" id="GO:0140662">
    <property type="term" value="F:ATP-dependent protein folding chaperone"/>
    <property type="evidence" value="ECO:0007669"/>
    <property type="project" value="InterPro"/>
</dbReference>
<dbReference type="GO" id="GO:0005524">
    <property type="term" value="F:ATP binding"/>
    <property type="evidence" value="ECO:0007669"/>
    <property type="project" value="InterPro"/>
</dbReference>
<name>A0A8J6DD41_GALPY</name>
<dbReference type="EMBL" id="JAGFMF010012245">
    <property type="protein sequence ID" value="KAG8505672.1"/>
    <property type="molecule type" value="Genomic_DNA"/>
</dbReference>
<feature type="non-terminal residue" evidence="3">
    <location>
        <position position="1"/>
    </location>
</feature>
<dbReference type="GO" id="GO:0051082">
    <property type="term" value="F:unfolded protein binding"/>
    <property type="evidence" value="ECO:0007669"/>
    <property type="project" value="InterPro"/>
</dbReference>
<dbReference type="PANTHER" id="PTHR11528">
    <property type="entry name" value="HEAT SHOCK PROTEIN 90 FAMILY MEMBER"/>
    <property type="match status" value="1"/>
</dbReference>
<evidence type="ECO:0000256" key="1">
    <source>
        <dbReference type="ARBA" id="ARBA00008239"/>
    </source>
</evidence>
<dbReference type="GO" id="GO:0016887">
    <property type="term" value="F:ATP hydrolysis activity"/>
    <property type="evidence" value="ECO:0007669"/>
    <property type="project" value="InterPro"/>
</dbReference>
<comment type="similarity">
    <text evidence="1">Belongs to the heat shock protein 90 family.</text>
</comment>
<evidence type="ECO:0000313" key="3">
    <source>
        <dbReference type="EMBL" id="KAG8505672.1"/>
    </source>
</evidence>
<dbReference type="InterPro" id="IPR020568">
    <property type="entry name" value="Ribosomal_Su5_D2-typ_SF"/>
</dbReference>
<dbReference type="Proteomes" id="UP000700334">
    <property type="component" value="Unassembled WGS sequence"/>
</dbReference>
<dbReference type="AlphaFoldDB" id="A0A8J6DD41"/>
<dbReference type="InterPro" id="IPR001404">
    <property type="entry name" value="Hsp90_fam"/>
</dbReference>
<sequence length="272" mass="31204">LTLDSFTCNYFRTQSLTKLVSMVYGGGEDFCFPGRNLPTLSIIINCFNKEIYLPKLISNICDALAKVHHEGLADPSNNLVLAFILPTCQQRKMVANIKHNDDEQYAQESSAGVLHLTPRPYTTLAWEDKDDEEKPKIEDVALDEESDTGKVKKKKTKKMKYINQEELNNHTKPICTRNSDEDSKEEYGELSKSLTNDWEGHLAVKHFSAGFPFDPLENNKKKHIKLYIYKAFTTEREYISCMKEIQKPIITCESKEQVANSAFMEYESRALE</sequence>
<dbReference type="Pfam" id="PF00183">
    <property type="entry name" value="HSP90"/>
    <property type="match status" value="1"/>
</dbReference>
<dbReference type="SUPFAM" id="SSF54211">
    <property type="entry name" value="Ribosomal protein S5 domain 2-like"/>
    <property type="match status" value="1"/>
</dbReference>
<dbReference type="Gene3D" id="3.30.230.80">
    <property type="match status" value="1"/>
</dbReference>
<protein>
    <submittedName>
        <fullName evidence="3">Putative heat shock protein HSP 90-beta 2</fullName>
    </submittedName>
</protein>